<evidence type="ECO:0000259" key="4">
    <source>
        <dbReference type="Pfam" id="PF03717"/>
    </source>
</evidence>
<dbReference type="PANTHER" id="PTHR30627:SF1">
    <property type="entry name" value="PEPTIDOGLYCAN D,D-TRANSPEPTIDASE FTSI"/>
    <property type="match status" value="1"/>
</dbReference>
<dbReference type="InterPro" id="IPR050515">
    <property type="entry name" value="Beta-lactam/transpept"/>
</dbReference>
<dbReference type="Pfam" id="PF03717">
    <property type="entry name" value="PBP_dimer"/>
    <property type="match status" value="1"/>
</dbReference>
<accession>A0A6J7L1V6</accession>
<feature type="domain" description="Penicillin-binding protein transpeptidase" evidence="3">
    <location>
        <begin position="258"/>
        <end position="550"/>
    </location>
</feature>
<evidence type="ECO:0000256" key="1">
    <source>
        <dbReference type="ARBA" id="ARBA00004370"/>
    </source>
</evidence>
<dbReference type="Gene3D" id="3.30.450.330">
    <property type="match status" value="1"/>
</dbReference>
<evidence type="ECO:0000313" key="5">
    <source>
        <dbReference type="EMBL" id="CAB4962120.1"/>
    </source>
</evidence>
<dbReference type="InterPro" id="IPR012338">
    <property type="entry name" value="Beta-lactam/transpept-like"/>
</dbReference>
<protein>
    <submittedName>
        <fullName evidence="5">Unannotated protein</fullName>
    </submittedName>
</protein>
<dbReference type="InterPro" id="IPR036138">
    <property type="entry name" value="PBP_dimer_sf"/>
</dbReference>
<dbReference type="SUPFAM" id="SSF56601">
    <property type="entry name" value="beta-lactamase/transpeptidase-like"/>
    <property type="match status" value="1"/>
</dbReference>
<keyword evidence="2" id="KW-0472">Membrane</keyword>
<dbReference type="GO" id="GO:0005886">
    <property type="term" value="C:plasma membrane"/>
    <property type="evidence" value="ECO:0007669"/>
    <property type="project" value="TreeGrafter"/>
</dbReference>
<dbReference type="InterPro" id="IPR005311">
    <property type="entry name" value="PBP_dimer"/>
</dbReference>
<proteinExistence type="predicted"/>
<feature type="domain" description="Penicillin-binding protein dimerisation" evidence="4">
    <location>
        <begin position="57"/>
        <end position="210"/>
    </location>
</feature>
<dbReference type="GO" id="GO:0071555">
    <property type="term" value="P:cell wall organization"/>
    <property type="evidence" value="ECO:0007669"/>
    <property type="project" value="TreeGrafter"/>
</dbReference>
<dbReference type="EMBL" id="CAFBNO010000082">
    <property type="protein sequence ID" value="CAB4962120.1"/>
    <property type="molecule type" value="Genomic_DNA"/>
</dbReference>
<evidence type="ECO:0000256" key="2">
    <source>
        <dbReference type="ARBA" id="ARBA00023136"/>
    </source>
</evidence>
<dbReference type="Gene3D" id="3.90.1310.10">
    <property type="entry name" value="Penicillin-binding protein 2a (Domain 2)"/>
    <property type="match status" value="1"/>
</dbReference>
<dbReference type="Pfam" id="PF00905">
    <property type="entry name" value="Transpeptidase"/>
    <property type="match status" value="1"/>
</dbReference>
<dbReference type="Gene3D" id="3.40.710.10">
    <property type="entry name" value="DD-peptidase/beta-lactamase superfamily"/>
    <property type="match status" value="1"/>
</dbReference>
<sequence>MTLLTPGNPRKRTRLFTGLILVLAVVFAFRLFAFQVVDAESINKISKANRSVTRTLSALRGDIVDSSGNVLAHSVYTYDINAAPINVQPVTVLRNGQEVILTVDQQADAIAKILGQTKLEILAKIAGTGVYANLAKSVSAARYRALQELDIPWLFYDPILSRTYAEGATTGSIVGFVGKDGIPLAGVELQMNGCLAGVDGQETFERGTDGIRIPSSAVVAQQAENGSTVRLTLNKDLQYLAQNMLYAEVKKYKADWATAVVIEVKTGKILVAAEAPAVDSNDFGIATADSRKSRIFETSFEPGSTMKTITAATLIDTGRGTPLTKVIAPYKLSFAWGPVQDSHQHPAERLTLTGVLKDSSNTGIIKIGQVIPSQTRYDYMRKFGFGEKTSVNFPGEASGQLRKASDWDGATDKVSMFGQGVSVTPIQMAMAYQAVANKGIRLEPKLIDGCQDKNGKTSSMPIGSPTQVISESTATQTMAMLEKVVEFGGIGHTASLSEWRVAGKSGTAQVQADNGHGYGYLHAVSFIGMAPVEDPRFVVAITIYKPRTISTSLGATPSFRFILKKALLMYGVPPSTTKSKPLQMDW</sequence>
<dbReference type="InterPro" id="IPR001460">
    <property type="entry name" value="PCN-bd_Tpept"/>
</dbReference>
<dbReference type="GO" id="GO:0008658">
    <property type="term" value="F:penicillin binding"/>
    <property type="evidence" value="ECO:0007669"/>
    <property type="project" value="InterPro"/>
</dbReference>
<organism evidence="5">
    <name type="scientific">freshwater metagenome</name>
    <dbReference type="NCBI Taxonomy" id="449393"/>
    <lineage>
        <taxon>unclassified sequences</taxon>
        <taxon>metagenomes</taxon>
        <taxon>ecological metagenomes</taxon>
    </lineage>
</organism>
<evidence type="ECO:0000259" key="3">
    <source>
        <dbReference type="Pfam" id="PF00905"/>
    </source>
</evidence>
<gene>
    <name evidence="5" type="ORF">UFOPK3837_01118</name>
</gene>
<dbReference type="PANTHER" id="PTHR30627">
    <property type="entry name" value="PEPTIDOGLYCAN D,D-TRANSPEPTIDASE"/>
    <property type="match status" value="1"/>
</dbReference>
<reference evidence="5" key="1">
    <citation type="submission" date="2020-05" db="EMBL/GenBank/DDBJ databases">
        <authorList>
            <person name="Chiriac C."/>
            <person name="Salcher M."/>
            <person name="Ghai R."/>
            <person name="Kavagutti S V."/>
        </authorList>
    </citation>
    <scope>NUCLEOTIDE SEQUENCE</scope>
</reference>
<comment type="subcellular location">
    <subcellularLocation>
        <location evidence="1">Membrane</location>
    </subcellularLocation>
</comment>
<name>A0A6J7L1V6_9ZZZZ</name>
<dbReference type="SUPFAM" id="SSF56519">
    <property type="entry name" value="Penicillin binding protein dimerisation domain"/>
    <property type="match status" value="1"/>
</dbReference>
<dbReference type="AlphaFoldDB" id="A0A6J7L1V6"/>